<dbReference type="AlphaFoldDB" id="A0A139IBA5"/>
<comment type="caution">
    <text evidence="2">The sequence shown here is derived from an EMBL/GenBank/DDBJ whole genome shotgun (WGS) entry which is preliminary data.</text>
</comment>
<protein>
    <recommendedName>
        <fullName evidence="4">Arrestin-like N-terminal domain-containing protein</fullName>
    </recommendedName>
</protein>
<evidence type="ECO:0000256" key="1">
    <source>
        <dbReference type="SAM" id="MobiDB-lite"/>
    </source>
</evidence>
<dbReference type="EMBL" id="LFZO01000168">
    <property type="protein sequence ID" value="KXT12051.1"/>
    <property type="molecule type" value="Genomic_DNA"/>
</dbReference>
<name>A0A139IBA5_9PEZI</name>
<organism evidence="2 3">
    <name type="scientific">Pseudocercospora musae</name>
    <dbReference type="NCBI Taxonomy" id="113226"/>
    <lineage>
        <taxon>Eukaryota</taxon>
        <taxon>Fungi</taxon>
        <taxon>Dikarya</taxon>
        <taxon>Ascomycota</taxon>
        <taxon>Pezizomycotina</taxon>
        <taxon>Dothideomycetes</taxon>
        <taxon>Dothideomycetidae</taxon>
        <taxon>Mycosphaerellales</taxon>
        <taxon>Mycosphaerellaceae</taxon>
        <taxon>Pseudocercospora</taxon>
    </lineage>
</organism>
<proteinExistence type="predicted"/>
<gene>
    <name evidence="2" type="ORF">AC579_4692</name>
</gene>
<evidence type="ECO:0000313" key="3">
    <source>
        <dbReference type="Proteomes" id="UP000073492"/>
    </source>
</evidence>
<dbReference type="Proteomes" id="UP000073492">
    <property type="component" value="Unassembled WGS sequence"/>
</dbReference>
<accession>A0A139IBA5</accession>
<dbReference type="OrthoDB" id="2333384at2759"/>
<feature type="region of interest" description="Disordered" evidence="1">
    <location>
        <begin position="429"/>
        <end position="452"/>
    </location>
</feature>
<sequence>MLPPVHNDITSPHEINQNMTKLKLGSLQAEICIDQEKPLYRDPDDPYAGKILLRYGAHKNVLRREQPESTAELFGPLELDIVMRGYIDLRVCTHQGIWSNSCMDLFSYRHSLYTGPFRAKVGQVHCFPFSVNKLEPPANFPPTFQCVFHNDPYDIKMAVKCELTAEVRLPGLRIRAADAEAKEIEYVPEPLLGSFPKVESSFYKQRVVIQSRKLLRWHERPHGLVRWYRHHLKSIPYPKLEFHVLCSTRRTHMHTGRNPEFDLIIKPTAIDSVTLNTPITLEYFSVKLNAITKVDARNVRTCGSKFFQHSLAVQNFRLFSYLPLEFSPQDLSTTHQYITRILTSSIKGENLPSFEHDKVSRRYEYKVHMTFKVAGQYAEVRLRIPITIVAPPPIGLNEMEDKQCAQSELEFAPPTYQKYVRLGEAELPEYTASEPRSEMSGRSEWSGGPHLADMHALGARSSQLFPNHRAH</sequence>
<evidence type="ECO:0008006" key="4">
    <source>
        <dbReference type="Google" id="ProtNLM"/>
    </source>
</evidence>
<evidence type="ECO:0000313" key="2">
    <source>
        <dbReference type="EMBL" id="KXT12051.1"/>
    </source>
</evidence>
<reference evidence="2 3" key="1">
    <citation type="submission" date="2015-07" db="EMBL/GenBank/DDBJ databases">
        <title>Comparative genomics of the Sigatoka disease complex on banana suggests a link between parallel evolutionary changes in Pseudocercospora fijiensis and Pseudocercospora eumusae and increased virulence on the banana host.</title>
        <authorList>
            <person name="Chang T.-C."/>
            <person name="Salvucci A."/>
            <person name="Crous P.W."/>
            <person name="Stergiopoulos I."/>
        </authorList>
    </citation>
    <scope>NUCLEOTIDE SEQUENCE [LARGE SCALE GENOMIC DNA]</scope>
    <source>
        <strain evidence="2 3">CBS 116634</strain>
    </source>
</reference>
<keyword evidence="3" id="KW-1185">Reference proteome</keyword>